<sequence length="329" mass="36883">MSTQTNITMDSAVPIHEEISAHVSKAMNEHHLMTEEDKMNWAISAVGLLDMAAGQRDPPSVQVRSLAHWVTRFGNPEWRLWAKGLYAPAPLTVPGQTFDVLRVEIQELYAAALIEGAEYDDLKAVLDNALKAGTTIPHIHLPERLGYYVRPEPNPRDRVDHDQPVVATGDPQVAPGPPAPRPMPQLSGQPVDCAPVATENALVLPPGPQPWTSDRMVSDFDRRRPTEFDSRDWGEPDVPTAFDVEQMEEFVNFGIPEDAALSEDDLRWVNHLRRVRLLHLIRARVFADLYTQLTEDQAQISNADLEMLGNTVPREYNENVHKNVFGAMD</sequence>
<evidence type="ECO:0000313" key="2">
    <source>
        <dbReference type="Proteomes" id="UP000814140"/>
    </source>
</evidence>
<gene>
    <name evidence="1" type="ORF">BV25DRAFT_1843373</name>
</gene>
<organism evidence="1 2">
    <name type="scientific">Artomyces pyxidatus</name>
    <dbReference type="NCBI Taxonomy" id="48021"/>
    <lineage>
        <taxon>Eukaryota</taxon>
        <taxon>Fungi</taxon>
        <taxon>Dikarya</taxon>
        <taxon>Basidiomycota</taxon>
        <taxon>Agaricomycotina</taxon>
        <taxon>Agaricomycetes</taxon>
        <taxon>Russulales</taxon>
        <taxon>Auriscalpiaceae</taxon>
        <taxon>Artomyces</taxon>
    </lineage>
</organism>
<reference evidence="1" key="2">
    <citation type="journal article" date="2022" name="New Phytol.">
        <title>Evolutionary transition to the ectomycorrhizal habit in the genomes of a hyperdiverse lineage of mushroom-forming fungi.</title>
        <authorList>
            <person name="Looney B."/>
            <person name="Miyauchi S."/>
            <person name="Morin E."/>
            <person name="Drula E."/>
            <person name="Courty P.E."/>
            <person name="Kohler A."/>
            <person name="Kuo A."/>
            <person name="LaButti K."/>
            <person name="Pangilinan J."/>
            <person name="Lipzen A."/>
            <person name="Riley R."/>
            <person name="Andreopoulos W."/>
            <person name="He G."/>
            <person name="Johnson J."/>
            <person name="Nolan M."/>
            <person name="Tritt A."/>
            <person name="Barry K.W."/>
            <person name="Grigoriev I.V."/>
            <person name="Nagy L.G."/>
            <person name="Hibbett D."/>
            <person name="Henrissat B."/>
            <person name="Matheny P.B."/>
            <person name="Labbe J."/>
            <person name="Martin F.M."/>
        </authorList>
    </citation>
    <scope>NUCLEOTIDE SEQUENCE</scope>
    <source>
        <strain evidence="1">HHB10654</strain>
    </source>
</reference>
<proteinExistence type="predicted"/>
<dbReference type="EMBL" id="MU277339">
    <property type="protein sequence ID" value="KAI0054846.1"/>
    <property type="molecule type" value="Genomic_DNA"/>
</dbReference>
<keyword evidence="2" id="KW-1185">Reference proteome</keyword>
<accession>A0ACB8SGM1</accession>
<dbReference type="Proteomes" id="UP000814140">
    <property type="component" value="Unassembled WGS sequence"/>
</dbReference>
<comment type="caution">
    <text evidence="1">The sequence shown here is derived from an EMBL/GenBank/DDBJ whole genome shotgun (WGS) entry which is preliminary data.</text>
</comment>
<reference evidence="1" key="1">
    <citation type="submission" date="2021-03" db="EMBL/GenBank/DDBJ databases">
        <authorList>
            <consortium name="DOE Joint Genome Institute"/>
            <person name="Ahrendt S."/>
            <person name="Looney B.P."/>
            <person name="Miyauchi S."/>
            <person name="Morin E."/>
            <person name="Drula E."/>
            <person name="Courty P.E."/>
            <person name="Chicoki N."/>
            <person name="Fauchery L."/>
            <person name="Kohler A."/>
            <person name="Kuo A."/>
            <person name="Labutti K."/>
            <person name="Pangilinan J."/>
            <person name="Lipzen A."/>
            <person name="Riley R."/>
            <person name="Andreopoulos W."/>
            <person name="He G."/>
            <person name="Johnson J."/>
            <person name="Barry K.W."/>
            <person name="Grigoriev I.V."/>
            <person name="Nagy L."/>
            <person name="Hibbett D."/>
            <person name="Henrissat B."/>
            <person name="Matheny P.B."/>
            <person name="Labbe J."/>
            <person name="Martin F."/>
        </authorList>
    </citation>
    <scope>NUCLEOTIDE SEQUENCE</scope>
    <source>
        <strain evidence="1">HHB10654</strain>
    </source>
</reference>
<name>A0ACB8SGM1_9AGAM</name>
<protein>
    <submittedName>
        <fullName evidence="1">Uncharacterized protein</fullName>
    </submittedName>
</protein>
<evidence type="ECO:0000313" key="1">
    <source>
        <dbReference type="EMBL" id="KAI0054846.1"/>
    </source>
</evidence>